<reference evidence="1" key="2">
    <citation type="journal article" date="2022" name="Microbiol. Resour. Announc.">
        <title>Metagenome Sequencing to Explore Phylogenomics of Terrestrial Cyanobacteria.</title>
        <authorList>
            <person name="Ward R.D."/>
            <person name="Stajich J.E."/>
            <person name="Johansen J.R."/>
            <person name="Huntemann M."/>
            <person name="Clum A."/>
            <person name="Foster B."/>
            <person name="Foster B."/>
            <person name="Roux S."/>
            <person name="Palaniappan K."/>
            <person name="Varghese N."/>
            <person name="Mukherjee S."/>
            <person name="Reddy T.B.K."/>
            <person name="Daum C."/>
            <person name="Copeland A."/>
            <person name="Chen I.A."/>
            <person name="Ivanova N.N."/>
            <person name="Kyrpides N.C."/>
            <person name="Shapiro N."/>
            <person name="Eloe-Fadrosh E.A."/>
            <person name="Pietrasiak N."/>
        </authorList>
    </citation>
    <scope>NUCLEOTIDE SEQUENCE</scope>
    <source>
        <strain evidence="1">JT2-VF2</strain>
    </source>
</reference>
<dbReference type="EMBL" id="JAHHHN010000030">
    <property type="protein sequence ID" value="MBW4565044.1"/>
    <property type="molecule type" value="Genomic_DNA"/>
</dbReference>
<dbReference type="AlphaFoldDB" id="A0A951Q323"/>
<comment type="caution">
    <text evidence="1">The sequence shown here is derived from an EMBL/GenBank/DDBJ whole genome shotgun (WGS) entry which is preliminary data.</text>
</comment>
<proteinExistence type="predicted"/>
<evidence type="ECO:0000313" key="1">
    <source>
        <dbReference type="EMBL" id="MBW4565044.1"/>
    </source>
</evidence>
<sequence length="46" mass="5435">MAIALDQFYSPLPESVAHHRKPYFGIITVRNLFHPHPYQTREDLVE</sequence>
<reference evidence="1" key="1">
    <citation type="submission" date="2021-05" db="EMBL/GenBank/DDBJ databases">
        <authorList>
            <person name="Pietrasiak N."/>
            <person name="Ward R."/>
            <person name="Stajich J.E."/>
            <person name="Kurbessoian T."/>
        </authorList>
    </citation>
    <scope>NUCLEOTIDE SEQUENCE</scope>
    <source>
        <strain evidence="1">JT2-VF2</strain>
    </source>
</reference>
<accession>A0A951Q323</accession>
<dbReference type="Proteomes" id="UP000715781">
    <property type="component" value="Unassembled WGS sequence"/>
</dbReference>
<name>A0A951Q323_9NOST</name>
<organism evidence="1 2">
    <name type="scientific">Mojavia pulchra JT2-VF2</name>
    <dbReference type="NCBI Taxonomy" id="287848"/>
    <lineage>
        <taxon>Bacteria</taxon>
        <taxon>Bacillati</taxon>
        <taxon>Cyanobacteriota</taxon>
        <taxon>Cyanophyceae</taxon>
        <taxon>Nostocales</taxon>
        <taxon>Nostocaceae</taxon>
    </lineage>
</organism>
<gene>
    <name evidence="1" type="ORF">KME32_28885</name>
</gene>
<evidence type="ECO:0000313" key="2">
    <source>
        <dbReference type="Proteomes" id="UP000715781"/>
    </source>
</evidence>
<protein>
    <submittedName>
        <fullName evidence="1">Uncharacterized protein</fullName>
    </submittedName>
</protein>